<comment type="caution">
    <text evidence="2">The sequence shown here is derived from an EMBL/GenBank/DDBJ whole genome shotgun (WGS) entry which is preliminary data.</text>
</comment>
<proteinExistence type="predicted"/>
<keyword evidence="3" id="KW-1185">Reference proteome</keyword>
<accession>A0ABR2TAR4</accession>
<reference evidence="2 3" key="1">
    <citation type="journal article" date="2024" name="G3 (Bethesda)">
        <title>Genome assembly of Hibiscus sabdariffa L. provides insights into metabolisms of medicinal natural products.</title>
        <authorList>
            <person name="Kim T."/>
        </authorList>
    </citation>
    <scope>NUCLEOTIDE SEQUENCE [LARGE SCALE GENOMIC DNA]</scope>
    <source>
        <strain evidence="2">TK-2024</strain>
        <tissue evidence="2">Old leaves</tissue>
    </source>
</reference>
<name>A0ABR2TAR4_9ROSI</name>
<feature type="region of interest" description="Disordered" evidence="1">
    <location>
        <begin position="207"/>
        <end position="303"/>
    </location>
</feature>
<evidence type="ECO:0000256" key="1">
    <source>
        <dbReference type="SAM" id="MobiDB-lite"/>
    </source>
</evidence>
<dbReference type="EMBL" id="JBBPBN010000007">
    <property type="protein sequence ID" value="KAK9034370.1"/>
    <property type="molecule type" value="Genomic_DNA"/>
</dbReference>
<evidence type="ECO:0000313" key="2">
    <source>
        <dbReference type="EMBL" id="KAK9034370.1"/>
    </source>
</evidence>
<feature type="compositionally biased region" description="Polar residues" evidence="1">
    <location>
        <begin position="249"/>
        <end position="263"/>
    </location>
</feature>
<dbReference type="Proteomes" id="UP001396334">
    <property type="component" value="Unassembled WGS sequence"/>
</dbReference>
<evidence type="ECO:0000313" key="3">
    <source>
        <dbReference type="Proteomes" id="UP001396334"/>
    </source>
</evidence>
<sequence>MLIGNNNAGWPEGWLGTVMDLFWVQKARKRSLKMITCGRPEDVRREINNWDTWQEYGLQLTGRISWSVFKGKVTSDRGWISGLVNRRRIRKSSQKVGQLSRLKAQMRKIIMRIQKKWIQTDDVERIFNQWSLIWSLSFATARNAKRSGPSKLRKENKRRHGWDLCPTRLDGLEGPFQYGEWLKVDMGEQRAEKKKLGIVYKHPRQVAGMTEEGQSSNEEQLADKGMGMVQREKGKQTGARGLRFRNTKRTLQGKNEVCNQISSKMPKKSASFQGCEEDEASKATSPKKINPTVEAASQPRREP</sequence>
<organism evidence="2 3">
    <name type="scientific">Hibiscus sabdariffa</name>
    <name type="common">roselle</name>
    <dbReference type="NCBI Taxonomy" id="183260"/>
    <lineage>
        <taxon>Eukaryota</taxon>
        <taxon>Viridiplantae</taxon>
        <taxon>Streptophyta</taxon>
        <taxon>Embryophyta</taxon>
        <taxon>Tracheophyta</taxon>
        <taxon>Spermatophyta</taxon>
        <taxon>Magnoliopsida</taxon>
        <taxon>eudicotyledons</taxon>
        <taxon>Gunneridae</taxon>
        <taxon>Pentapetalae</taxon>
        <taxon>rosids</taxon>
        <taxon>malvids</taxon>
        <taxon>Malvales</taxon>
        <taxon>Malvaceae</taxon>
        <taxon>Malvoideae</taxon>
        <taxon>Hibiscus</taxon>
    </lineage>
</organism>
<gene>
    <name evidence="2" type="ORF">V6N11_050537</name>
</gene>
<protein>
    <submittedName>
        <fullName evidence="2">Uncharacterized protein</fullName>
    </submittedName>
</protein>